<sequence length="187" mass="21072">MDIIFSAFIASSLDGYIARLDGKIDWLERAAKNQTGEDYGYHAYMDTISCVVMGRSSFERAAKYSEWPYQGKQVIVLSRKLTKPPADFANKIDVYGGKIELLAVELQHFQVPKVALEGSLCIQSFIRAGLMDEIIITQVPVLIGRGLPLFAEAPEDIPLRLVNSKPYASGFVQNYYRFVRRTKNINN</sequence>
<dbReference type="GO" id="GO:0009231">
    <property type="term" value="P:riboflavin biosynthetic process"/>
    <property type="evidence" value="ECO:0007669"/>
    <property type="project" value="InterPro"/>
</dbReference>
<dbReference type="PANTHER" id="PTHR38011:SF11">
    <property type="entry name" value="2,5-DIAMINO-6-RIBOSYLAMINO-4(3H)-PYRIMIDINONE 5'-PHOSPHATE REDUCTASE"/>
    <property type="match status" value="1"/>
</dbReference>
<evidence type="ECO:0000259" key="1">
    <source>
        <dbReference type="Pfam" id="PF01872"/>
    </source>
</evidence>
<comment type="caution">
    <text evidence="2">The sequence shown here is derived from an EMBL/GenBank/DDBJ whole genome shotgun (WGS) entry which is preliminary data.</text>
</comment>
<dbReference type="InterPro" id="IPR002734">
    <property type="entry name" value="RibDG_C"/>
</dbReference>
<dbReference type="InterPro" id="IPR050765">
    <property type="entry name" value="Riboflavin_Biosynth_HTPR"/>
</dbReference>
<evidence type="ECO:0000313" key="3">
    <source>
        <dbReference type="Proteomes" id="UP000317839"/>
    </source>
</evidence>
<feature type="domain" description="Bacterial bifunctional deaminase-reductase C-terminal" evidence="1">
    <location>
        <begin position="8"/>
        <end position="171"/>
    </location>
</feature>
<name>A0A545TCD9_9GAMM</name>
<dbReference type="SUPFAM" id="SSF53597">
    <property type="entry name" value="Dihydrofolate reductase-like"/>
    <property type="match status" value="1"/>
</dbReference>
<protein>
    <submittedName>
        <fullName evidence="2">Dihydrofolate reductase</fullName>
    </submittedName>
</protein>
<proteinExistence type="predicted"/>
<accession>A0A545TCD9</accession>
<reference evidence="2 3" key="1">
    <citation type="submission" date="2019-06" db="EMBL/GenBank/DDBJ databases">
        <title>Draft genome of Aliikangiella marina GYP-15.</title>
        <authorList>
            <person name="Wang G."/>
        </authorList>
    </citation>
    <scope>NUCLEOTIDE SEQUENCE [LARGE SCALE GENOMIC DNA]</scope>
    <source>
        <strain evidence="2 3">GYP-15</strain>
    </source>
</reference>
<dbReference type="EMBL" id="VIKR01000002">
    <property type="protein sequence ID" value="TQV74888.1"/>
    <property type="molecule type" value="Genomic_DNA"/>
</dbReference>
<dbReference type="Pfam" id="PF01872">
    <property type="entry name" value="RibD_C"/>
    <property type="match status" value="1"/>
</dbReference>
<dbReference type="AlphaFoldDB" id="A0A545TCD9"/>
<evidence type="ECO:0000313" key="2">
    <source>
        <dbReference type="EMBL" id="TQV74888.1"/>
    </source>
</evidence>
<dbReference type="GO" id="GO:0008703">
    <property type="term" value="F:5-amino-6-(5-phosphoribosylamino)uracil reductase activity"/>
    <property type="evidence" value="ECO:0007669"/>
    <property type="project" value="InterPro"/>
</dbReference>
<gene>
    <name evidence="2" type="ORF">FLL45_07970</name>
</gene>
<keyword evidence="3" id="KW-1185">Reference proteome</keyword>
<dbReference type="OrthoDB" id="9782335at2"/>
<dbReference type="Gene3D" id="3.40.430.10">
    <property type="entry name" value="Dihydrofolate Reductase, subunit A"/>
    <property type="match status" value="1"/>
</dbReference>
<dbReference type="InterPro" id="IPR024072">
    <property type="entry name" value="DHFR-like_dom_sf"/>
</dbReference>
<dbReference type="Proteomes" id="UP000317839">
    <property type="component" value="Unassembled WGS sequence"/>
</dbReference>
<dbReference type="PANTHER" id="PTHR38011">
    <property type="entry name" value="DIHYDROFOLATE REDUCTASE FAMILY PROTEIN (AFU_ORTHOLOGUE AFUA_8G06820)"/>
    <property type="match status" value="1"/>
</dbReference>
<organism evidence="2 3">
    <name type="scientific">Aliikangiella marina</name>
    <dbReference type="NCBI Taxonomy" id="1712262"/>
    <lineage>
        <taxon>Bacteria</taxon>
        <taxon>Pseudomonadati</taxon>
        <taxon>Pseudomonadota</taxon>
        <taxon>Gammaproteobacteria</taxon>
        <taxon>Oceanospirillales</taxon>
        <taxon>Pleioneaceae</taxon>
        <taxon>Aliikangiella</taxon>
    </lineage>
</organism>
<dbReference type="RefSeq" id="WP_142941506.1">
    <property type="nucleotide sequence ID" value="NZ_VIKR01000002.1"/>
</dbReference>